<name>A0A396GNZ1_MEDTR</name>
<reference evidence="1" key="1">
    <citation type="journal article" date="2018" name="Nat. Plants">
        <title>Whole-genome landscape of Medicago truncatula symbiotic genes.</title>
        <authorList>
            <person name="Pecrix Y."/>
            <person name="Gamas P."/>
            <person name="Carrere S."/>
        </authorList>
    </citation>
    <scope>NUCLEOTIDE SEQUENCE</scope>
    <source>
        <tissue evidence="1">Leaves</tissue>
    </source>
</reference>
<dbReference type="Proteomes" id="UP000265566">
    <property type="component" value="Chromosome 8"/>
</dbReference>
<sequence length="156" mass="17364">MIFEMKWCGIKGNISTPNSEANLVCLLVGDKMFLLVTHGSVFDYPEGLLLILRILLVMDFISVIGSMYSTTVLLRSIVFYESQDSSLIFGGGQLEPNLSVGSNVSVQSYYVSFLKNKASTLDQYYAYLMNAFLSFIKGLYEVGPRNVRLTKGTLTI</sequence>
<accession>A0A396GNZ1</accession>
<gene>
    <name evidence="1" type="ORF">MtrunA17_Chr8g0381131</name>
</gene>
<comment type="caution">
    <text evidence="1">The sequence shown here is derived from an EMBL/GenBank/DDBJ whole genome shotgun (WGS) entry which is preliminary data.</text>
</comment>
<dbReference type="EMBL" id="PSQE01000008">
    <property type="protein sequence ID" value="RHN42822.1"/>
    <property type="molecule type" value="Genomic_DNA"/>
</dbReference>
<evidence type="ECO:0000313" key="1">
    <source>
        <dbReference type="EMBL" id="RHN42822.1"/>
    </source>
</evidence>
<organism evidence="1">
    <name type="scientific">Medicago truncatula</name>
    <name type="common">Barrel medic</name>
    <name type="synonym">Medicago tribuloides</name>
    <dbReference type="NCBI Taxonomy" id="3880"/>
    <lineage>
        <taxon>Eukaryota</taxon>
        <taxon>Viridiplantae</taxon>
        <taxon>Streptophyta</taxon>
        <taxon>Embryophyta</taxon>
        <taxon>Tracheophyta</taxon>
        <taxon>Spermatophyta</taxon>
        <taxon>Magnoliopsida</taxon>
        <taxon>eudicotyledons</taxon>
        <taxon>Gunneridae</taxon>
        <taxon>Pentapetalae</taxon>
        <taxon>rosids</taxon>
        <taxon>fabids</taxon>
        <taxon>Fabales</taxon>
        <taxon>Fabaceae</taxon>
        <taxon>Papilionoideae</taxon>
        <taxon>50 kb inversion clade</taxon>
        <taxon>NPAAA clade</taxon>
        <taxon>Hologalegina</taxon>
        <taxon>IRL clade</taxon>
        <taxon>Trifolieae</taxon>
        <taxon>Medicago</taxon>
    </lineage>
</organism>
<dbReference type="AlphaFoldDB" id="A0A396GNZ1"/>
<proteinExistence type="predicted"/>
<dbReference type="Gramene" id="rna49315">
    <property type="protein sequence ID" value="RHN42822.1"/>
    <property type="gene ID" value="gene49315"/>
</dbReference>
<protein>
    <submittedName>
        <fullName evidence="1">Uncharacterized protein</fullName>
    </submittedName>
</protein>